<feature type="compositionally biased region" description="Acidic residues" evidence="1">
    <location>
        <begin position="541"/>
        <end position="550"/>
    </location>
</feature>
<comment type="caution">
    <text evidence="3">The sequence shown here is derived from an EMBL/GenBank/DDBJ whole genome shotgun (WGS) entry which is preliminary data.</text>
</comment>
<reference evidence="3 4" key="1">
    <citation type="submission" date="2024-02" db="EMBL/GenBank/DDBJ databases">
        <authorList>
            <person name="Chen Y."/>
            <person name="Shah S."/>
            <person name="Dougan E. K."/>
            <person name="Thang M."/>
            <person name="Chan C."/>
        </authorList>
    </citation>
    <scope>NUCLEOTIDE SEQUENCE [LARGE SCALE GENOMIC DNA]</scope>
</reference>
<dbReference type="Proteomes" id="UP001642484">
    <property type="component" value="Unassembled WGS sequence"/>
</dbReference>
<keyword evidence="2" id="KW-0812">Transmembrane</keyword>
<evidence type="ECO:0000313" key="4">
    <source>
        <dbReference type="Proteomes" id="UP001642484"/>
    </source>
</evidence>
<keyword evidence="4" id="KW-1185">Reference proteome</keyword>
<feature type="compositionally biased region" description="Basic and acidic residues" evidence="1">
    <location>
        <begin position="33"/>
        <end position="42"/>
    </location>
</feature>
<protein>
    <recommendedName>
        <fullName evidence="5">DNA (cytosine-5-)-methyltransferase</fullName>
    </recommendedName>
</protein>
<proteinExistence type="predicted"/>
<organism evidence="3 4">
    <name type="scientific">Durusdinium trenchii</name>
    <dbReference type="NCBI Taxonomy" id="1381693"/>
    <lineage>
        <taxon>Eukaryota</taxon>
        <taxon>Sar</taxon>
        <taxon>Alveolata</taxon>
        <taxon>Dinophyceae</taxon>
        <taxon>Suessiales</taxon>
        <taxon>Symbiodiniaceae</taxon>
        <taxon>Durusdinium</taxon>
    </lineage>
</organism>
<dbReference type="EMBL" id="CAXAMN010001780">
    <property type="protein sequence ID" value="CAK8996202.1"/>
    <property type="molecule type" value="Genomic_DNA"/>
</dbReference>
<dbReference type="SUPFAM" id="SSF53335">
    <property type="entry name" value="S-adenosyl-L-methionine-dependent methyltransferases"/>
    <property type="match status" value="1"/>
</dbReference>
<evidence type="ECO:0008006" key="5">
    <source>
        <dbReference type="Google" id="ProtNLM"/>
    </source>
</evidence>
<feature type="region of interest" description="Disordered" evidence="1">
    <location>
        <begin position="533"/>
        <end position="578"/>
    </location>
</feature>
<accession>A0ABP0I3Q6</accession>
<name>A0ABP0I3Q6_9DINO</name>
<keyword evidence="2" id="KW-0472">Membrane</keyword>
<evidence type="ECO:0000256" key="2">
    <source>
        <dbReference type="SAM" id="Phobius"/>
    </source>
</evidence>
<evidence type="ECO:0000313" key="3">
    <source>
        <dbReference type="EMBL" id="CAK8996202.1"/>
    </source>
</evidence>
<feature type="transmembrane region" description="Helical" evidence="2">
    <location>
        <begin position="495"/>
        <end position="518"/>
    </location>
</feature>
<evidence type="ECO:0000256" key="1">
    <source>
        <dbReference type="SAM" id="MobiDB-lite"/>
    </source>
</evidence>
<keyword evidence="2" id="KW-1133">Transmembrane helix</keyword>
<sequence>MPLADLYRGSCQPSDLGPDRGNLRNLYQQFGECESRSSERSRSRGNSSDGTQEPDDTNLWPFVNWAPVFFNACGMPAEQYAHALSQPLVVGTACTGSAAPSFALDQIVGAHNFSEVIASESHATTRKWLLENRNMHHLYHDLTFARTGGQCQVHHQHCPPMPLPSDKEGEGQARLDIYISGFVCKNFSQENNVRFQHSDVRELFISANIETARKAKPFLETSRFIRKYAPKVAILENVFGLAKRSSKTSSTDEFQAPIDFVLRGSVREAGTDHDEPIGLQLIPGYAMDMFRLKSKDFGAGQTRSRIYFIMVHHSVGDQNTLDHIGALLQTFAASMPATSVWDAVDYVKCCKHDWTPEEEDLDQSDVVGGKTRESFDKAKADLGMDTSSYEEYRAFTLLCKQRDSTWPRGLNGREIEQLDIIYHLLPIAERSRVVTDVVKSLGRRAWRSDGLSPTLTTNSKIFDFRNEKLLNPAEMMALQGFDVSQIHFSGYKRSFFSLLSGNAMTMPVIGGCLLAVLLTTALRSEFRSCVTEEPQSGLAQSDDDDQDDATDASGSSSNFPQHLRDEWPTLAHSGSGYSSSELEWLYNAPPGRVL</sequence>
<dbReference type="InterPro" id="IPR029063">
    <property type="entry name" value="SAM-dependent_MTases_sf"/>
</dbReference>
<gene>
    <name evidence="3" type="ORF">CCMP2556_LOCUS4355</name>
</gene>
<feature type="region of interest" description="Disordered" evidence="1">
    <location>
        <begin position="1"/>
        <end position="58"/>
    </location>
</feature>
<dbReference type="Gene3D" id="3.40.50.150">
    <property type="entry name" value="Vaccinia Virus protein VP39"/>
    <property type="match status" value="1"/>
</dbReference>